<feature type="region of interest" description="Disordered" evidence="1">
    <location>
        <begin position="133"/>
        <end position="171"/>
    </location>
</feature>
<feature type="compositionally biased region" description="Acidic residues" evidence="1">
    <location>
        <begin position="255"/>
        <end position="285"/>
    </location>
</feature>
<dbReference type="EMBL" id="BSXT01000836">
    <property type="protein sequence ID" value="GMF34870.1"/>
    <property type="molecule type" value="Genomic_DNA"/>
</dbReference>
<feature type="region of interest" description="Disordered" evidence="1">
    <location>
        <begin position="252"/>
        <end position="290"/>
    </location>
</feature>
<dbReference type="AlphaFoldDB" id="A0A9W6XAU1"/>
<gene>
    <name evidence="2" type="ORF">Pfra01_000907600</name>
</gene>
<dbReference type="OrthoDB" id="129212at2759"/>
<evidence type="ECO:0000256" key="1">
    <source>
        <dbReference type="SAM" id="MobiDB-lite"/>
    </source>
</evidence>
<comment type="caution">
    <text evidence="2">The sequence shown here is derived from an EMBL/GenBank/DDBJ whole genome shotgun (WGS) entry which is preliminary data.</text>
</comment>
<proteinExistence type="predicted"/>
<evidence type="ECO:0000313" key="3">
    <source>
        <dbReference type="Proteomes" id="UP001165121"/>
    </source>
</evidence>
<reference evidence="2" key="1">
    <citation type="submission" date="2023-04" db="EMBL/GenBank/DDBJ databases">
        <title>Phytophthora fragariaefolia NBRC 109709.</title>
        <authorList>
            <person name="Ichikawa N."/>
            <person name="Sato H."/>
            <person name="Tonouchi N."/>
        </authorList>
    </citation>
    <scope>NUCLEOTIDE SEQUENCE</scope>
    <source>
        <strain evidence="2">NBRC 109709</strain>
    </source>
</reference>
<feature type="compositionally biased region" description="Acidic residues" evidence="1">
    <location>
        <begin position="133"/>
        <end position="152"/>
    </location>
</feature>
<protein>
    <submittedName>
        <fullName evidence="2">Unnamed protein product</fullName>
    </submittedName>
</protein>
<evidence type="ECO:0000313" key="2">
    <source>
        <dbReference type="EMBL" id="GMF34870.1"/>
    </source>
</evidence>
<organism evidence="2 3">
    <name type="scientific">Phytophthora fragariaefolia</name>
    <dbReference type="NCBI Taxonomy" id="1490495"/>
    <lineage>
        <taxon>Eukaryota</taxon>
        <taxon>Sar</taxon>
        <taxon>Stramenopiles</taxon>
        <taxon>Oomycota</taxon>
        <taxon>Peronosporomycetes</taxon>
        <taxon>Peronosporales</taxon>
        <taxon>Peronosporaceae</taxon>
        <taxon>Phytophthora</taxon>
    </lineage>
</organism>
<dbReference type="Proteomes" id="UP001165121">
    <property type="component" value="Unassembled WGS sequence"/>
</dbReference>
<name>A0A9W6XAU1_9STRA</name>
<sequence length="313" mass="33906">MRTIFPYCNQVFFRQPQHINCERSLRQVHKTGSEDGFGWVMDASLVQTAHSRICGLASMRSSRGEKSAAPAAAPHDIDFGHLWRQLRVAGWTSKRPTGIQTEWTYKGPDGEKGLVGERAVVEYAFESGLLVEDEEHAGEEDGGGEHVEDEGGGGEHIGEESGGGGGDNAAIRPSEIDISAAVARAFNLSQRDLQADNEQRVAAASLHLLSDVSGLESEEEDGRAVTSPIASPWRTRIPVKLDVDVNVLQNGESSSEYEDFSSDESDSAGICDDDGDSGSDEFDEEGAMKSLTATPPRWTRLLWRLCILAATVN</sequence>
<keyword evidence="3" id="KW-1185">Reference proteome</keyword>
<accession>A0A9W6XAU1</accession>